<reference evidence="1 2" key="1">
    <citation type="submission" date="2024-04" db="EMBL/GenBank/DDBJ databases">
        <title>Phyllosticta paracitricarpa is synonymous to the EU quarantine fungus P. citricarpa based on phylogenomic analyses.</title>
        <authorList>
            <consortium name="Lawrence Berkeley National Laboratory"/>
            <person name="Van Ingen-Buijs V.A."/>
            <person name="Van Westerhoven A.C."/>
            <person name="Haridas S."/>
            <person name="Skiadas P."/>
            <person name="Martin F."/>
            <person name="Groenewald J.Z."/>
            <person name="Crous P.W."/>
            <person name="Seidl M.F."/>
        </authorList>
    </citation>
    <scope>NUCLEOTIDE SEQUENCE [LARGE SCALE GENOMIC DNA]</scope>
    <source>
        <strain evidence="1 2">CBS 123374</strain>
    </source>
</reference>
<accession>A0ABR1YF94</accession>
<gene>
    <name evidence="1" type="ORF">HDK90DRAFT_495585</name>
</gene>
<dbReference type="EMBL" id="JBBWRZ010000010">
    <property type="protein sequence ID" value="KAK8227612.1"/>
    <property type="molecule type" value="Genomic_DNA"/>
</dbReference>
<protein>
    <submittedName>
        <fullName evidence="1">Uncharacterized protein</fullName>
    </submittedName>
</protein>
<dbReference type="Proteomes" id="UP001492380">
    <property type="component" value="Unassembled WGS sequence"/>
</dbReference>
<evidence type="ECO:0000313" key="2">
    <source>
        <dbReference type="Proteomes" id="UP001492380"/>
    </source>
</evidence>
<comment type="caution">
    <text evidence="1">The sequence shown here is derived from an EMBL/GenBank/DDBJ whole genome shotgun (WGS) entry which is preliminary data.</text>
</comment>
<name>A0ABR1YF94_9PEZI</name>
<sequence length="221" mass="26264">MLHLTKVNADTQWPLAVNLEDARANFCTRPKAVELYGFTFDDFNPRDFEEEEERWFDRFLIRCEKLVIKRCQLENFEEQLIRLVETPCNKTFIDIRNCTIDPGTCQTIINSAADPSITPHLTQFRLERIHNILFEWEPVFSPRQYDEGQSLQQYIRHEGFREAIRRMCNVFRHVQQGDNRTQFSTTWLACEDPNCQDGTAVQRMIRNAPANRDFYVNHRRG</sequence>
<organism evidence="1 2">
    <name type="scientific">Phyllosticta capitalensis</name>
    <dbReference type="NCBI Taxonomy" id="121624"/>
    <lineage>
        <taxon>Eukaryota</taxon>
        <taxon>Fungi</taxon>
        <taxon>Dikarya</taxon>
        <taxon>Ascomycota</taxon>
        <taxon>Pezizomycotina</taxon>
        <taxon>Dothideomycetes</taxon>
        <taxon>Dothideomycetes incertae sedis</taxon>
        <taxon>Botryosphaeriales</taxon>
        <taxon>Phyllostictaceae</taxon>
        <taxon>Phyllosticta</taxon>
    </lineage>
</organism>
<proteinExistence type="predicted"/>
<evidence type="ECO:0000313" key="1">
    <source>
        <dbReference type="EMBL" id="KAK8227612.1"/>
    </source>
</evidence>
<keyword evidence="2" id="KW-1185">Reference proteome</keyword>